<dbReference type="AlphaFoldDB" id="A0A5M8P2Y1"/>
<name>A0A5M8P2Y1_9BACT</name>
<evidence type="ECO:0000259" key="1">
    <source>
        <dbReference type="Pfam" id="PF23019"/>
    </source>
</evidence>
<protein>
    <recommendedName>
        <fullName evidence="1">DUF7033 domain-containing protein</fullName>
    </recommendedName>
</protein>
<dbReference type="InterPro" id="IPR054297">
    <property type="entry name" value="DUF7033"/>
</dbReference>
<evidence type="ECO:0000313" key="3">
    <source>
        <dbReference type="Proteomes" id="UP000324575"/>
    </source>
</evidence>
<reference evidence="2 3" key="1">
    <citation type="submission" date="2019-03" db="EMBL/GenBank/DDBJ databases">
        <title>Single cell metagenomics reveals metabolic interactions within the superorganism composed of flagellate Streblomastix strix and complex community of Bacteroidetes bacteria on its surface.</title>
        <authorList>
            <person name="Treitli S.C."/>
            <person name="Kolisko M."/>
            <person name="Husnik F."/>
            <person name="Keeling P."/>
            <person name="Hampl V."/>
        </authorList>
    </citation>
    <scope>NUCLEOTIDE SEQUENCE [LARGE SCALE GENOMIC DNA]</scope>
    <source>
        <strain evidence="2">St1</strain>
    </source>
</reference>
<proteinExistence type="predicted"/>
<dbReference type="Pfam" id="PF23019">
    <property type="entry name" value="DUF7033"/>
    <property type="match status" value="1"/>
</dbReference>
<organism evidence="2 3">
    <name type="scientific">Candidatus Ordinivivax streblomastigis</name>
    <dbReference type="NCBI Taxonomy" id="2540710"/>
    <lineage>
        <taxon>Bacteria</taxon>
        <taxon>Pseudomonadati</taxon>
        <taxon>Bacteroidota</taxon>
        <taxon>Bacteroidia</taxon>
        <taxon>Bacteroidales</taxon>
        <taxon>Candidatus Ordinivivax</taxon>
    </lineage>
</organism>
<comment type="caution">
    <text evidence="2">The sequence shown here is derived from an EMBL/GenBank/DDBJ whole genome shotgun (WGS) entry which is preliminary data.</text>
</comment>
<dbReference type="Proteomes" id="UP000324575">
    <property type="component" value="Unassembled WGS sequence"/>
</dbReference>
<feature type="domain" description="DUF7033" evidence="1">
    <location>
        <begin position="96"/>
        <end position="186"/>
    </location>
</feature>
<dbReference type="EMBL" id="SNRX01000006">
    <property type="protein sequence ID" value="KAA6302686.1"/>
    <property type="molecule type" value="Genomic_DNA"/>
</dbReference>
<gene>
    <name evidence="2" type="ORF">EZS26_001193</name>
</gene>
<accession>A0A5M8P2Y1</accession>
<evidence type="ECO:0000313" key="2">
    <source>
        <dbReference type="EMBL" id="KAA6302686.1"/>
    </source>
</evidence>
<sequence>MLTIYTASPKTNRLEYIAGHLFKRILGTEFQFTSDREYFAQQSGACINYSDAVLNHGLQIVPQGLLFETGIHRFEELQVSEWRGLFCFFHSGQGDIPFDLFSAALYLLCLYEEYLPEQLDKHARFRHQDSLLFQYDCLETPVIDRWAYGLMEELQKAGYDTSNFELRQYRFVPTYDIDHPYLYRYKAWFKQLGGALRDILNGKWRKIQERVSVLVHLNEDPYMIALKQINRHQKHWQRRYFLFVLLGKKGKLGRSTAYSPKKFYKRLKTMDLAHIGMHPSYYALHNPTLLLSEKLKLETITNRKIKYSRYHFLRIQSPESFQALDSIGIKEDFSLAFAHASGFRSGTSIPYPFYDLEKDEVGRLLIRPTIMMDSTLLFHLKYTPEIALIKIKMLIDECKQYGGDYTSLWHNSNLAGSPESNPWIKVFIESSEYAISQEKS</sequence>